<protein>
    <recommendedName>
        <fullName evidence="5">UBC core domain-containing protein</fullName>
    </recommendedName>
</protein>
<comment type="similarity">
    <text evidence="4">Belongs to the ubiquitin-conjugating enzyme family.</text>
</comment>
<dbReference type="PROSITE" id="PS00183">
    <property type="entry name" value="UBC_1"/>
    <property type="match status" value="1"/>
</dbReference>
<dbReference type="CDD" id="cd23790">
    <property type="entry name" value="UBCc_UBE2A_2B"/>
    <property type="match status" value="1"/>
</dbReference>
<gene>
    <name evidence="6" type="ORF">ODALV1_LOCUS11430</name>
</gene>
<reference evidence="6 7" key="1">
    <citation type="submission" date="2024-08" db="EMBL/GenBank/DDBJ databases">
        <authorList>
            <person name="Cucini C."/>
            <person name="Frati F."/>
        </authorList>
    </citation>
    <scope>NUCLEOTIDE SEQUENCE [LARGE SCALE GENOMIC DNA]</scope>
</reference>
<dbReference type="Proteomes" id="UP001642540">
    <property type="component" value="Unassembled WGS sequence"/>
</dbReference>
<proteinExistence type="inferred from homology"/>
<dbReference type="Pfam" id="PF00179">
    <property type="entry name" value="UQ_con"/>
    <property type="match status" value="1"/>
</dbReference>
<evidence type="ECO:0000256" key="3">
    <source>
        <dbReference type="PROSITE-ProRule" id="PRU10133"/>
    </source>
</evidence>
<sequence>MDARQTMKRLQADLKQISRDPPVGISADISDDGNIFHWIAMICGPGDTPFEGGTFRLRIEFPQNYPQKPPTVWFYSRMFHPNVYSNGRICLDILEDENKWNPTYDAASILCAIQSMLGDPNPDSPANGEASDLFRTNNTEYELRVKQIVAMSEEEEITGVEDKNLNKQDVREEIVARLDTLDLSDFQGTSEQLRQFLTS</sequence>
<evidence type="ECO:0000313" key="6">
    <source>
        <dbReference type="EMBL" id="CAL8103368.1"/>
    </source>
</evidence>
<dbReference type="InterPro" id="IPR050113">
    <property type="entry name" value="Ub_conjugating_enzyme"/>
</dbReference>
<evidence type="ECO:0000259" key="5">
    <source>
        <dbReference type="PROSITE" id="PS50127"/>
    </source>
</evidence>
<dbReference type="InterPro" id="IPR000608">
    <property type="entry name" value="UBC"/>
</dbReference>
<dbReference type="PANTHER" id="PTHR24067">
    <property type="entry name" value="UBIQUITIN-CONJUGATING ENZYME E2"/>
    <property type="match status" value="1"/>
</dbReference>
<keyword evidence="2 4" id="KW-0833">Ubl conjugation pathway</keyword>
<dbReference type="InterPro" id="IPR016135">
    <property type="entry name" value="UBQ-conjugating_enzyme/RWD"/>
</dbReference>
<dbReference type="EMBL" id="CAXLJM020000034">
    <property type="protein sequence ID" value="CAL8103368.1"/>
    <property type="molecule type" value="Genomic_DNA"/>
</dbReference>
<keyword evidence="4" id="KW-0547">Nucleotide-binding</keyword>
<dbReference type="PROSITE" id="PS50127">
    <property type="entry name" value="UBC_2"/>
    <property type="match status" value="1"/>
</dbReference>
<evidence type="ECO:0000256" key="4">
    <source>
        <dbReference type="RuleBase" id="RU362109"/>
    </source>
</evidence>
<evidence type="ECO:0000256" key="2">
    <source>
        <dbReference type="ARBA" id="ARBA00022786"/>
    </source>
</evidence>
<dbReference type="SUPFAM" id="SSF54495">
    <property type="entry name" value="UBC-like"/>
    <property type="match status" value="1"/>
</dbReference>
<dbReference type="Gene3D" id="3.10.110.10">
    <property type="entry name" value="Ubiquitin Conjugating Enzyme"/>
    <property type="match status" value="1"/>
</dbReference>
<evidence type="ECO:0000256" key="1">
    <source>
        <dbReference type="ARBA" id="ARBA00022679"/>
    </source>
</evidence>
<keyword evidence="7" id="KW-1185">Reference proteome</keyword>
<organism evidence="6 7">
    <name type="scientific">Orchesella dallaii</name>
    <dbReference type="NCBI Taxonomy" id="48710"/>
    <lineage>
        <taxon>Eukaryota</taxon>
        <taxon>Metazoa</taxon>
        <taxon>Ecdysozoa</taxon>
        <taxon>Arthropoda</taxon>
        <taxon>Hexapoda</taxon>
        <taxon>Collembola</taxon>
        <taxon>Entomobryomorpha</taxon>
        <taxon>Entomobryoidea</taxon>
        <taxon>Orchesellidae</taxon>
        <taxon>Orchesellinae</taxon>
        <taxon>Orchesella</taxon>
    </lineage>
</organism>
<name>A0ABP1QIE4_9HEXA</name>
<keyword evidence="1" id="KW-0808">Transferase</keyword>
<dbReference type="InterPro" id="IPR023313">
    <property type="entry name" value="UBQ-conjugating_AS"/>
</dbReference>
<keyword evidence="4" id="KW-0067">ATP-binding</keyword>
<accession>A0ABP1QIE4</accession>
<feature type="active site" description="Glycyl thioester intermediate" evidence="3">
    <location>
        <position position="90"/>
    </location>
</feature>
<feature type="domain" description="UBC core" evidence="5">
    <location>
        <begin position="5"/>
        <end position="154"/>
    </location>
</feature>
<comment type="caution">
    <text evidence="6">The sequence shown here is derived from an EMBL/GenBank/DDBJ whole genome shotgun (WGS) entry which is preliminary data.</text>
</comment>
<dbReference type="SMART" id="SM00212">
    <property type="entry name" value="UBCc"/>
    <property type="match status" value="1"/>
</dbReference>
<evidence type="ECO:0000313" key="7">
    <source>
        <dbReference type="Proteomes" id="UP001642540"/>
    </source>
</evidence>